<evidence type="ECO:0000313" key="2">
    <source>
        <dbReference type="EMBL" id="QJA69021.1"/>
    </source>
</evidence>
<evidence type="ECO:0000313" key="1">
    <source>
        <dbReference type="EMBL" id="QJA59083.1"/>
    </source>
</evidence>
<dbReference type="EMBL" id="MT141670">
    <property type="protein sequence ID" value="QJA69021.1"/>
    <property type="molecule type" value="Genomic_DNA"/>
</dbReference>
<organism evidence="1">
    <name type="scientific">viral metagenome</name>
    <dbReference type="NCBI Taxonomy" id="1070528"/>
    <lineage>
        <taxon>unclassified sequences</taxon>
        <taxon>metagenomes</taxon>
        <taxon>organismal metagenomes</taxon>
    </lineage>
</organism>
<reference evidence="1" key="1">
    <citation type="submission" date="2020-03" db="EMBL/GenBank/DDBJ databases">
        <title>The deep terrestrial virosphere.</title>
        <authorList>
            <person name="Holmfeldt K."/>
            <person name="Nilsson E."/>
            <person name="Simone D."/>
            <person name="Lopez-Fernandez M."/>
            <person name="Wu X."/>
            <person name="de Brujin I."/>
            <person name="Lundin D."/>
            <person name="Andersson A."/>
            <person name="Bertilsson S."/>
            <person name="Dopson M."/>
        </authorList>
    </citation>
    <scope>NUCLEOTIDE SEQUENCE</scope>
    <source>
        <strain evidence="2">MM415A05213</strain>
        <strain evidence="1">MM415B01367</strain>
    </source>
</reference>
<sequence length="94" mass="10404">MPIAFYGKPYTNVNTATDDTGRRFETSEKKLIHAIIEVETHGQTFGTADAYTYLYYGADSKFELYNFDLSSLYFANKTAGQNGVVSILGILAEG</sequence>
<accession>A0A6M3INV6</accession>
<gene>
    <name evidence="2" type="ORF">MM415A05213_0007</name>
    <name evidence="1" type="ORF">MM415B01367_0014</name>
</gene>
<protein>
    <submittedName>
        <fullName evidence="1">Uncharacterized protein</fullName>
    </submittedName>
</protein>
<dbReference type="AlphaFoldDB" id="A0A6M3INV6"/>
<proteinExistence type="predicted"/>
<name>A0A6M3INV6_9ZZZZ</name>
<dbReference type="EMBL" id="MT141353">
    <property type="protein sequence ID" value="QJA59083.1"/>
    <property type="molecule type" value="Genomic_DNA"/>
</dbReference>